<dbReference type="AlphaFoldDB" id="A0A1H5W2M3"/>
<protein>
    <submittedName>
        <fullName evidence="1">Uncharacterized protein</fullName>
    </submittedName>
</protein>
<gene>
    <name evidence="1" type="ORF">SAMN05421847_1080</name>
</gene>
<dbReference type="EMBL" id="FNUS01000002">
    <property type="protein sequence ID" value="SEF93643.1"/>
    <property type="molecule type" value="Genomic_DNA"/>
</dbReference>
<evidence type="ECO:0000313" key="1">
    <source>
        <dbReference type="EMBL" id="SEF93643.1"/>
    </source>
</evidence>
<name>A0A1H5W2M3_9FLAO</name>
<keyword evidence="2" id="KW-1185">Reference proteome</keyword>
<evidence type="ECO:0000313" key="2">
    <source>
        <dbReference type="Proteomes" id="UP000236738"/>
    </source>
</evidence>
<reference evidence="2" key="1">
    <citation type="submission" date="2016-10" db="EMBL/GenBank/DDBJ databases">
        <authorList>
            <person name="Varghese N."/>
            <person name="Submissions S."/>
        </authorList>
    </citation>
    <scope>NUCLEOTIDE SEQUENCE [LARGE SCALE GENOMIC DNA]</scope>
    <source>
        <strain evidence="2">DSM 21580</strain>
    </source>
</reference>
<dbReference type="RefSeq" id="WP_103913087.1">
    <property type="nucleotide sequence ID" value="NZ_FNUS01000002.1"/>
</dbReference>
<accession>A0A1H5W2M3</accession>
<dbReference type="Proteomes" id="UP000236738">
    <property type="component" value="Unassembled WGS sequence"/>
</dbReference>
<proteinExistence type="predicted"/>
<organism evidence="1 2">
    <name type="scientific">Halpernia humi</name>
    <dbReference type="NCBI Taxonomy" id="493375"/>
    <lineage>
        <taxon>Bacteria</taxon>
        <taxon>Pseudomonadati</taxon>
        <taxon>Bacteroidota</taxon>
        <taxon>Flavobacteriia</taxon>
        <taxon>Flavobacteriales</taxon>
        <taxon>Weeksellaceae</taxon>
        <taxon>Chryseobacterium group</taxon>
        <taxon>Halpernia</taxon>
    </lineage>
</organism>
<dbReference type="OrthoDB" id="9857947at2"/>
<sequence length="113" mass="12932">MKNIQNLFIFIFSVGILILPTQNLMAQNMPQAKCCTSQSVCHNNMPAKNHKNSTSHDCCSVSICVFQFINSAESISTECYHFNNFKKKLSFFYSHQLLPNTYLEGVFQPPKFI</sequence>